<name>A0A0N0P8T5_LEPSE</name>
<evidence type="ECO:0000313" key="2">
    <source>
        <dbReference type="Proteomes" id="UP000038009"/>
    </source>
</evidence>
<proteinExistence type="predicted"/>
<comment type="caution">
    <text evidence="1">The sequence shown here is derived from an EMBL/GenBank/DDBJ whole genome shotgun (WGS) entry which is preliminary data.</text>
</comment>
<accession>A0A0N0P8T5</accession>
<dbReference type="Proteomes" id="UP000038009">
    <property type="component" value="Unassembled WGS sequence"/>
</dbReference>
<organism evidence="1 2">
    <name type="scientific">Leptomonas seymouri</name>
    <dbReference type="NCBI Taxonomy" id="5684"/>
    <lineage>
        <taxon>Eukaryota</taxon>
        <taxon>Discoba</taxon>
        <taxon>Euglenozoa</taxon>
        <taxon>Kinetoplastea</taxon>
        <taxon>Metakinetoplastina</taxon>
        <taxon>Trypanosomatida</taxon>
        <taxon>Trypanosomatidae</taxon>
        <taxon>Leishmaniinae</taxon>
        <taxon>Leptomonas</taxon>
    </lineage>
</organism>
<reference evidence="1 2" key="1">
    <citation type="journal article" date="2015" name="PLoS Pathog.">
        <title>Leptomonas seymouri: Adaptations to the Dixenous Life Cycle Analyzed by Genome Sequencing, Transcriptome Profiling and Co-infection with Leishmania donovani.</title>
        <authorList>
            <person name="Kraeva N."/>
            <person name="Butenko A."/>
            <person name="Hlavacova J."/>
            <person name="Kostygov A."/>
            <person name="Myskova J."/>
            <person name="Grybchuk D."/>
            <person name="Lestinova T."/>
            <person name="Votypka J."/>
            <person name="Volf P."/>
            <person name="Opperdoes F."/>
            <person name="Flegontov P."/>
            <person name="Lukes J."/>
            <person name="Yurchenko V."/>
        </authorList>
    </citation>
    <scope>NUCLEOTIDE SEQUENCE [LARGE SCALE GENOMIC DNA]</scope>
    <source>
        <strain evidence="1 2">ATCC 30220</strain>
    </source>
</reference>
<protein>
    <submittedName>
        <fullName evidence="1">Uncharacterized protein</fullName>
    </submittedName>
</protein>
<sequence length="422" mass="47482">MSLERLASVLSSFCRLRLHGRRIFYTPTDSYIWDASSVLFALRKLACRCNERSLLTVFCCTVENVVAEIVSRDEQFLACFLICEVLCSRSNNLVNLLSNCKLLEANLDILLTSLYLEASDMSSGVGNADTPNGPLLSSSVRLLTNCGGRGNSDFCALPKIQEYDDTIAAQRSAGNFCRNRLASKSLSFLLPESRGMGRLLTFCSKMAEKRKYMRACCVRQLDSCSDRNQLRKAIKLSRVDIVFVQRCGGDAIKEVLTQHNVFCVDRLGWKSVEQFSQKLDWEVLENCSEWFFSVQANCKPRTRKCWIGSKQTRAGLLLTVHVKTTDRNPPKVPDPVIKQCSVPGNNRSLDGNRIRCASEAGFIELCSAWRETLLLQFHVALTLLLDKKGSGTKSEALVSRMMEQKFLENVLKTVSLLCRYQL</sequence>
<keyword evidence="2" id="KW-1185">Reference proteome</keyword>
<dbReference type="OrthoDB" id="258717at2759"/>
<evidence type="ECO:0000313" key="1">
    <source>
        <dbReference type="EMBL" id="KPI89897.1"/>
    </source>
</evidence>
<dbReference type="VEuPathDB" id="TriTrypDB:Lsey_0014_0200"/>
<dbReference type="AlphaFoldDB" id="A0A0N0P8T5"/>
<dbReference type="EMBL" id="LJSK01000014">
    <property type="protein sequence ID" value="KPI89897.1"/>
    <property type="molecule type" value="Genomic_DNA"/>
</dbReference>
<dbReference type="OMA" id="LYWQCER"/>
<gene>
    <name evidence="1" type="ORF">ABL78_0969</name>
</gene>